<evidence type="ECO:0000313" key="3">
    <source>
        <dbReference type="Proteomes" id="UP000295515"/>
    </source>
</evidence>
<dbReference type="PANTHER" id="PTHR43792">
    <property type="entry name" value="GNAT FAMILY, PUTATIVE (AFU_ORTHOLOGUE AFUA_3G00765)-RELATED-RELATED"/>
    <property type="match status" value="1"/>
</dbReference>
<name>A0A4R3YWQ3_9FIRM</name>
<organism evidence="2 3">
    <name type="scientific">Longibaculum muris</name>
    <dbReference type="NCBI Taxonomy" id="1796628"/>
    <lineage>
        <taxon>Bacteria</taxon>
        <taxon>Bacillati</taxon>
        <taxon>Bacillota</taxon>
        <taxon>Erysipelotrichia</taxon>
        <taxon>Erysipelotrichales</taxon>
        <taxon>Coprobacillaceae</taxon>
        <taxon>Longibaculum</taxon>
    </lineage>
</organism>
<dbReference type="InterPro" id="IPR000182">
    <property type="entry name" value="GNAT_dom"/>
</dbReference>
<dbReference type="InterPro" id="IPR051531">
    <property type="entry name" value="N-acetyltransferase"/>
</dbReference>
<dbReference type="SUPFAM" id="SSF55729">
    <property type="entry name" value="Acyl-CoA N-acyltransferases (Nat)"/>
    <property type="match status" value="1"/>
</dbReference>
<keyword evidence="2" id="KW-0808">Transferase</keyword>
<comment type="caution">
    <text evidence="2">The sequence shown here is derived from an EMBL/GenBank/DDBJ whole genome shotgun (WGS) entry which is preliminary data.</text>
</comment>
<dbReference type="RefSeq" id="WP_066447848.1">
    <property type="nucleotide sequence ID" value="NZ_JANKBF010000014.1"/>
</dbReference>
<dbReference type="PROSITE" id="PS51186">
    <property type="entry name" value="GNAT"/>
    <property type="match status" value="1"/>
</dbReference>
<dbReference type="Pfam" id="PF13302">
    <property type="entry name" value="Acetyltransf_3"/>
    <property type="match status" value="1"/>
</dbReference>
<evidence type="ECO:0000259" key="1">
    <source>
        <dbReference type="PROSITE" id="PS51186"/>
    </source>
</evidence>
<reference evidence="2 3" key="1">
    <citation type="submission" date="2019-03" db="EMBL/GenBank/DDBJ databases">
        <title>Genomic Encyclopedia of Type Strains, Phase IV (KMG-IV): sequencing the most valuable type-strain genomes for metagenomic binning, comparative biology and taxonomic classification.</title>
        <authorList>
            <person name="Goeker M."/>
        </authorList>
    </citation>
    <scope>NUCLEOTIDE SEQUENCE [LARGE SCALE GENOMIC DNA]</scope>
    <source>
        <strain evidence="2 3">DSM 29487</strain>
    </source>
</reference>
<accession>A0A4R3YWQ3</accession>
<keyword evidence="3" id="KW-1185">Reference proteome</keyword>
<dbReference type="AlphaFoldDB" id="A0A4R3YWQ3"/>
<dbReference type="EMBL" id="SMCQ01000015">
    <property type="protein sequence ID" value="TCV96952.1"/>
    <property type="molecule type" value="Genomic_DNA"/>
</dbReference>
<gene>
    <name evidence="2" type="ORF">EDD60_11531</name>
</gene>
<dbReference type="GO" id="GO:0016747">
    <property type="term" value="F:acyltransferase activity, transferring groups other than amino-acyl groups"/>
    <property type="evidence" value="ECO:0007669"/>
    <property type="project" value="InterPro"/>
</dbReference>
<dbReference type="GeneID" id="98915861"/>
<evidence type="ECO:0000313" key="2">
    <source>
        <dbReference type="EMBL" id="TCV96952.1"/>
    </source>
</evidence>
<sequence>MNHLGTKEIKTQRLTLRKFNENDAVMAYRNWTSDEKVIKFLTWPVHQSVDVTKKVLNDWIESYQDLSFYQWAIVLDEINEPIGSISVVDINEQTNMVHIGYCIGSQWWHQGITSEAFAAVIQYLFEEVKVNRIETQHEPNNPNSGKVMKKCGLTYEGTLRQAMHSNQGIVDACVYGILASEYFQKKQ</sequence>
<protein>
    <submittedName>
        <fullName evidence="2">Ribosomal-protein-alanine N-acetyltransferase</fullName>
    </submittedName>
</protein>
<feature type="domain" description="N-acetyltransferase" evidence="1">
    <location>
        <begin position="26"/>
        <end position="180"/>
    </location>
</feature>
<proteinExistence type="predicted"/>
<dbReference type="Proteomes" id="UP000295515">
    <property type="component" value="Unassembled WGS sequence"/>
</dbReference>
<dbReference type="Gene3D" id="3.40.630.30">
    <property type="match status" value="1"/>
</dbReference>
<dbReference type="InterPro" id="IPR016181">
    <property type="entry name" value="Acyl_CoA_acyltransferase"/>
</dbReference>